<organism evidence="9 10">
    <name type="scientific">Pleurostoma richardsiae</name>
    <dbReference type="NCBI Taxonomy" id="41990"/>
    <lineage>
        <taxon>Eukaryota</taxon>
        <taxon>Fungi</taxon>
        <taxon>Dikarya</taxon>
        <taxon>Ascomycota</taxon>
        <taxon>Pezizomycotina</taxon>
        <taxon>Sordariomycetes</taxon>
        <taxon>Sordariomycetidae</taxon>
        <taxon>Calosphaeriales</taxon>
        <taxon>Pleurostomataceae</taxon>
        <taxon>Pleurostoma</taxon>
    </lineage>
</organism>
<evidence type="ECO:0000313" key="10">
    <source>
        <dbReference type="Proteomes" id="UP001174694"/>
    </source>
</evidence>
<comment type="similarity">
    <text evidence="2">Belongs to the major facilitator superfamily. Proton-dependent oligopeptide transporter (POT/PTR) (TC 2.A.17) family.</text>
</comment>
<feature type="region of interest" description="Disordered" evidence="7">
    <location>
        <begin position="1"/>
        <end position="37"/>
    </location>
</feature>
<evidence type="ECO:0000256" key="8">
    <source>
        <dbReference type="SAM" id="Phobius"/>
    </source>
</evidence>
<dbReference type="AlphaFoldDB" id="A0AA38R2V1"/>
<comment type="subcellular location">
    <subcellularLocation>
        <location evidence="1">Membrane</location>
        <topology evidence="1">Multi-pass membrane protein</topology>
    </subcellularLocation>
</comment>
<dbReference type="Proteomes" id="UP001174694">
    <property type="component" value="Unassembled WGS sequence"/>
</dbReference>
<proteinExistence type="inferred from homology"/>
<feature type="transmembrane region" description="Helical" evidence="8">
    <location>
        <begin position="189"/>
        <end position="205"/>
    </location>
</feature>
<feature type="transmembrane region" description="Helical" evidence="8">
    <location>
        <begin position="484"/>
        <end position="508"/>
    </location>
</feature>
<name>A0AA38R2V1_9PEZI</name>
<dbReference type="EMBL" id="JANBVO010000064">
    <property type="protein sequence ID" value="KAJ9131723.1"/>
    <property type="molecule type" value="Genomic_DNA"/>
</dbReference>
<keyword evidence="4 8" id="KW-0812">Transmembrane</keyword>
<dbReference type="SUPFAM" id="SSF103473">
    <property type="entry name" value="MFS general substrate transporter"/>
    <property type="match status" value="1"/>
</dbReference>
<sequence>MDPEKAPVKEAISGSDSPSDDVKLHVHTPPGDHHGAYLDPSILEEDYEGKPTEEELKTLRRVPGSLPIIAYMICIVEFCERASYYGVQPLISNYVNRPLPVGGNGYGAPPRGDQQTAGALGMGTVTANAVTQSFSMLAYALPLVFGYLADAKTGRFKLICWGVLVFGIAHILMVAAGSKSLLASGEAKAPYFLSVYILAIGAAMFKPNVSPLLLDQMTHTVPRVITTSKGERVIEDPEATTERAMLWFYLMINIGGFMGVATSYSEKYVGWWLAFLIPLLLYIPLPLLLWFLYKRLILHPPGGSDLPNVFRVLGVCFRRGGLWRIGRHGFWDLAKPSNIADAGLKIETRWNDQFVEDVRRTFQATGIFCFFPIQYLNDNGIGSAASFLSTMLTTNGVPNDVISNFNSLSIIAVAPILNYLLYPALRKANIHYGPVARITTGLALSTLGGVGYTVLNYYAYKESPCGKYGSSDCTVGTGVAPITIWWMAIPFAIGGISELFVNVPAYGIAYSRAPVNMRGLVSAINLFNTAVAYAIGLACSSVITDPYLTWDFGGPAIAGGVLTVIFYFTFRHIDHEEYTLSQNKDYQLQLEGTRNVVGENELNKTVNRPAPIAENEEMMISPKQ</sequence>
<dbReference type="InterPro" id="IPR036259">
    <property type="entry name" value="MFS_trans_sf"/>
</dbReference>
<keyword evidence="3" id="KW-0813">Transport</keyword>
<feature type="transmembrane region" description="Helical" evidence="8">
    <location>
        <begin position="129"/>
        <end position="149"/>
    </location>
</feature>
<dbReference type="GO" id="GO:0071916">
    <property type="term" value="F:dipeptide transmembrane transporter activity"/>
    <property type="evidence" value="ECO:0007669"/>
    <property type="project" value="UniProtKB-ARBA"/>
</dbReference>
<feature type="transmembrane region" description="Helical" evidence="8">
    <location>
        <begin position="434"/>
        <end position="454"/>
    </location>
</feature>
<dbReference type="InterPro" id="IPR000109">
    <property type="entry name" value="POT_fam"/>
</dbReference>
<evidence type="ECO:0000256" key="6">
    <source>
        <dbReference type="ARBA" id="ARBA00023136"/>
    </source>
</evidence>
<evidence type="ECO:0000256" key="3">
    <source>
        <dbReference type="ARBA" id="ARBA00022448"/>
    </source>
</evidence>
<feature type="transmembrane region" description="Helical" evidence="8">
    <location>
        <begin position="401"/>
        <end position="422"/>
    </location>
</feature>
<feature type="transmembrane region" description="Helical" evidence="8">
    <location>
        <begin position="246"/>
        <end position="264"/>
    </location>
</feature>
<feature type="transmembrane region" description="Helical" evidence="8">
    <location>
        <begin position="271"/>
        <end position="293"/>
    </location>
</feature>
<dbReference type="Gene3D" id="1.20.1250.20">
    <property type="entry name" value="MFS general substrate transporter like domains"/>
    <property type="match status" value="1"/>
</dbReference>
<keyword evidence="10" id="KW-1185">Reference proteome</keyword>
<evidence type="ECO:0000256" key="2">
    <source>
        <dbReference type="ARBA" id="ARBA00005982"/>
    </source>
</evidence>
<feature type="transmembrane region" description="Helical" evidence="8">
    <location>
        <begin position="520"/>
        <end position="543"/>
    </location>
</feature>
<feature type="transmembrane region" description="Helical" evidence="8">
    <location>
        <begin position="549"/>
        <end position="570"/>
    </location>
</feature>
<evidence type="ECO:0000313" key="9">
    <source>
        <dbReference type="EMBL" id="KAJ9131723.1"/>
    </source>
</evidence>
<feature type="compositionally biased region" description="Basic and acidic residues" evidence="7">
    <location>
        <begin position="20"/>
        <end position="36"/>
    </location>
</feature>
<gene>
    <name evidence="9" type="ORF">NKR23_g11576</name>
</gene>
<dbReference type="PANTHER" id="PTHR11654">
    <property type="entry name" value="OLIGOPEPTIDE TRANSPORTER-RELATED"/>
    <property type="match status" value="1"/>
</dbReference>
<evidence type="ECO:0000256" key="1">
    <source>
        <dbReference type="ARBA" id="ARBA00004141"/>
    </source>
</evidence>
<accession>A0AA38R2V1</accession>
<comment type="caution">
    <text evidence="9">The sequence shown here is derived from an EMBL/GenBank/DDBJ whole genome shotgun (WGS) entry which is preliminary data.</text>
</comment>
<dbReference type="GO" id="GO:0005886">
    <property type="term" value="C:plasma membrane"/>
    <property type="evidence" value="ECO:0007669"/>
    <property type="project" value="UniProtKB-ARBA"/>
</dbReference>
<evidence type="ECO:0000256" key="4">
    <source>
        <dbReference type="ARBA" id="ARBA00022692"/>
    </source>
</evidence>
<evidence type="ECO:0000256" key="7">
    <source>
        <dbReference type="SAM" id="MobiDB-lite"/>
    </source>
</evidence>
<evidence type="ECO:0000256" key="5">
    <source>
        <dbReference type="ARBA" id="ARBA00022989"/>
    </source>
</evidence>
<keyword evidence="5 8" id="KW-1133">Transmembrane helix</keyword>
<reference evidence="9" key="1">
    <citation type="submission" date="2022-07" db="EMBL/GenBank/DDBJ databases">
        <title>Fungi with potential for degradation of polypropylene.</title>
        <authorList>
            <person name="Gostincar C."/>
        </authorList>
    </citation>
    <scope>NUCLEOTIDE SEQUENCE</scope>
    <source>
        <strain evidence="9">EXF-13308</strain>
    </source>
</reference>
<protein>
    <submittedName>
        <fullName evidence="9">General substrate transporter</fullName>
    </submittedName>
</protein>
<dbReference type="FunFam" id="1.20.1250.20:FF:000085">
    <property type="entry name" value="MFS peptide transporter Ptr2"/>
    <property type="match status" value="1"/>
</dbReference>
<dbReference type="Pfam" id="PF00854">
    <property type="entry name" value="PTR2"/>
    <property type="match status" value="1"/>
</dbReference>
<keyword evidence="6 8" id="KW-0472">Membrane</keyword>
<feature type="transmembrane region" description="Helical" evidence="8">
    <location>
        <begin position="155"/>
        <end position="177"/>
    </location>
</feature>